<dbReference type="Pfam" id="PF02481">
    <property type="entry name" value="DNA_processg_A"/>
    <property type="match status" value="1"/>
</dbReference>
<dbReference type="PANTHER" id="PTHR43022">
    <property type="entry name" value="PROTEIN SMF"/>
    <property type="match status" value="1"/>
</dbReference>
<dbReference type="Proteomes" id="UP000194360">
    <property type="component" value="Unassembled WGS sequence"/>
</dbReference>
<dbReference type="RefSeq" id="WP_085912404.1">
    <property type="nucleotide sequence ID" value="NZ_AP018920.1"/>
</dbReference>
<dbReference type="GO" id="GO:0009294">
    <property type="term" value="P:DNA-mediated transformation"/>
    <property type="evidence" value="ECO:0007669"/>
    <property type="project" value="InterPro"/>
</dbReference>
<organism evidence="3 4">
    <name type="scientific">Pseudonocardia autotrophica</name>
    <name type="common">Amycolata autotrophica</name>
    <name type="synonym">Nocardia autotrophica</name>
    <dbReference type="NCBI Taxonomy" id="2074"/>
    <lineage>
        <taxon>Bacteria</taxon>
        <taxon>Bacillati</taxon>
        <taxon>Actinomycetota</taxon>
        <taxon>Actinomycetes</taxon>
        <taxon>Pseudonocardiales</taxon>
        <taxon>Pseudonocardiaceae</taxon>
        <taxon>Pseudonocardia</taxon>
    </lineage>
</organism>
<feature type="domain" description="Smf/DprA SLOG" evidence="2">
    <location>
        <begin position="90"/>
        <end position="306"/>
    </location>
</feature>
<reference evidence="3 4" key="1">
    <citation type="submission" date="2016-09" db="EMBL/GenBank/DDBJ databases">
        <title>Pseudonocardia autotrophica DSM535, a candidate organism with high potential of specific P450 cytochromes.</title>
        <authorList>
            <person name="Grumaz C."/>
            <person name="Vainshtein Y."/>
            <person name="Kirstahler P."/>
            <person name="Sohn K."/>
        </authorList>
    </citation>
    <scope>NUCLEOTIDE SEQUENCE [LARGE SCALE GENOMIC DNA]</scope>
    <source>
        <strain evidence="3 4">DSM 535</strain>
    </source>
</reference>
<dbReference type="Gene3D" id="3.40.50.450">
    <property type="match status" value="1"/>
</dbReference>
<name>A0A1Y2N1E8_PSEAH</name>
<keyword evidence="4" id="KW-1185">Reference proteome</keyword>
<sequence length="390" mass="40864">MIPPAAPAPRAAAVPEEIIRARAYLLRTVEPPSRDLVRLIEQHGPVEAADRLRRGAVPEALLERAAARRDTDTSEADLADAAAAGARLLVPEDPQWPGWQFAAFGNARRADLAPPVALWARGPGDPSALADRSVTVVGARDATRYGLHAAADFASVLARNGVAVFSGAAFGIDAAAHRGALSAGGRTVAVLACGPDRVYPAAHAGLIERIAATGLVLTEYPPGTTPGRLRFLVRNRLLAALGAGCLVVEAGTRSGSKRTASDSLALGRPLMALPGPVTSAMSVGCHEMIRSRQAELVGRPEDVLEIIGRLGIDLAPERVAERRPTDGLAPGTLAVHDALPARAAWPARRIGEIAGVAPDSVRIALVELEERGLAEYHQGLWQRPARRSGP</sequence>
<gene>
    <name evidence="3" type="ORF">BG845_02124</name>
</gene>
<comment type="similarity">
    <text evidence="1">Belongs to the DprA/Smf family.</text>
</comment>
<evidence type="ECO:0000313" key="3">
    <source>
        <dbReference type="EMBL" id="OSY41222.1"/>
    </source>
</evidence>
<dbReference type="EMBL" id="MIGB01000009">
    <property type="protein sequence ID" value="OSY41222.1"/>
    <property type="molecule type" value="Genomic_DNA"/>
</dbReference>
<dbReference type="InterPro" id="IPR057666">
    <property type="entry name" value="DrpA_SLOG"/>
</dbReference>
<dbReference type="OrthoDB" id="9785707at2"/>
<evidence type="ECO:0000313" key="4">
    <source>
        <dbReference type="Proteomes" id="UP000194360"/>
    </source>
</evidence>
<accession>A0A1Y2N1E8</accession>
<dbReference type="SUPFAM" id="SSF102405">
    <property type="entry name" value="MCP/YpsA-like"/>
    <property type="match status" value="1"/>
</dbReference>
<protein>
    <recommendedName>
        <fullName evidence="2">Smf/DprA SLOG domain-containing protein</fullName>
    </recommendedName>
</protein>
<dbReference type="PANTHER" id="PTHR43022:SF1">
    <property type="entry name" value="PROTEIN SMF"/>
    <property type="match status" value="1"/>
</dbReference>
<dbReference type="STRING" id="2074.BG845_02124"/>
<dbReference type="AlphaFoldDB" id="A0A1Y2N1E8"/>
<proteinExistence type="inferred from homology"/>
<comment type="caution">
    <text evidence="3">The sequence shown here is derived from an EMBL/GenBank/DDBJ whole genome shotgun (WGS) entry which is preliminary data.</text>
</comment>
<evidence type="ECO:0000259" key="2">
    <source>
        <dbReference type="Pfam" id="PF02481"/>
    </source>
</evidence>
<dbReference type="InterPro" id="IPR003488">
    <property type="entry name" value="DprA"/>
</dbReference>
<evidence type="ECO:0000256" key="1">
    <source>
        <dbReference type="ARBA" id="ARBA00006525"/>
    </source>
</evidence>
<dbReference type="NCBIfam" id="TIGR00732">
    <property type="entry name" value="dprA"/>
    <property type="match status" value="1"/>
</dbReference>